<dbReference type="PANTHER" id="PTHR35809:SF1">
    <property type="entry name" value="ARCHAETIDYLSERINE DECARBOXYLASE PROENZYME-RELATED"/>
    <property type="match status" value="1"/>
</dbReference>
<dbReference type="InterPro" id="IPR033175">
    <property type="entry name" value="PSD-A"/>
</dbReference>
<reference evidence="12 13" key="3">
    <citation type="journal article" date="2016" name="Stand. Genomic Sci.">
        <title>Complete genome sequence of 'Halanaeroarchaeum sulfurireducens' M27-SA2, a sulfur-reducing and acetate-oxidizing haloarchaeon from the deep-sea hypersaline anoxic lake Medee.</title>
        <authorList>
            <person name="Messina E."/>
            <person name="Sorokin D.Y."/>
            <person name="Kublanov I.V."/>
            <person name="Toshchakov S."/>
            <person name="Lopatina A."/>
            <person name="Arcadi E."/>
            <person name="Smedile F."/>
            <person name="La Spada G."/>
            <person name="La Cono V."/>
            <person name="Yakimov M.M."/>
        </authorList>
    </citation>
    <scope>NUCLEOTIDE SEQUENCE [LARGE SCALE GENOMIC DNA]</scope>
    <source>
        <strain evidence="12 13">M27-SA2</strain>
    </source>
</reference>
<dbReference type="Proteomes" id="UP000069906">
    <property type="component" value="Chromosome"/>
</dbReference>
<evidence type="ECO:0000256" key="2">
    <source>
        <dbReference type="ARBA" id="ARBA00022516"/>
    </source>
</evidence>
<evidence type="ECO:0000256" key="9">
    <source>
        <dbReference type="ARBA" id="ARBA00023264"/>
    </source>
</evidence>
<keyword evidence="10" id="KW-0670">Pyruvate</keyword>
<reference evidence="13" key="2">
    <citation type="submission" date="2015-05" db="EMBL/GenBank/DDBJ databases">
        <title>Complete genome sequence of Halanaeroarchaeum sulfurireducens type strain M27-SA2, a sulfate-reducer haloarchaeon from marine anoxic lake Medee.</title>
        <authorList>
            <person name="Messina E."/>
            <person name="Kublanov I.V."/>
            <person name="Toshchakov S."/>
            <person name="Arcadi E."/>
            <person name="La Spada G."/>
            <person name="La Cono V."/>
            <person name="Yakimov M.M."/>
        </authorList>
    </citation>
    <scope>NUCLEOTIDE SEQUENCE [LARGE SCALE GENOMIC DNA]</scope>
    <source>
        <strain evidence="13">M27-SA2</strain>
    </source>
</reference>
<keyword evidence="7" id="KW-0594">Phospholipid biosynthesis</keyword>
<keyword evidence="6" id="KW-0865">Zymogen</keyword>
<evidence type="ECO:0000313" key="14">
    <source>
        <dbReference type="Proteomes" id="UP000069906"/>
    </source>
</evidence>
<evidence type="ECO:0000256" key="1">
    <source>
        <dbReference type="ARBA" id="ARBA00022475"/>
    </source>
</evidence>
<organism evidence="11 14">
    <name type="scientific">Halanaeroarchaeum sulfurireducens</name>
    <dbReference type="NCBI Taxonomy" id="1604004"/>
    <lineage>
        <taxon>Archaea</taxon>
        <taxon>Methanobacteriati</taxon>
        <taxon>Methanobacteriota</taxon>
        <taxon>Stenosarchaea group</taxon>
        <taxon>Halobacteria</taxon>
        <taxon>Halobacteriales</taxon>
        <taxon>Halobacteriaceae</taxon>
        <taxon>Halanaeroarchaeum</taxon>
    </lineage>
</organism>
<dbReference type="KEGG" id="hsf:HLASA_2108"/>
<evidence type="ECO:0000256" key="3">
    <source>
        <dbReference type="ARBA" id="ARBA00022793"/>
    </source>
</evidence>
<proteinExistence type="predicted"/>
<evidence type="ECO:0000313" key="12">
    <source>
        <dbReference type="EMBL" id="ALG82978.1"/>
    </source>
</evidence>
<evidence type="ECO:0000256" key="5">
    <source>
        <dbReference type="ARBA" id="ARBA00023136"/>
    </source>
</evidence>
<sequence>MHLAPGTWRLAAPLIAASVLGFILSPLWGAAALALAALVLWFHRDPNRNPPDHGIVSPADGRISVLRREGERVRVGVFMNVTDVHVNRTPIPGTVREVDHVPGANRPAFTKGSDRNERLHLHFDELRVTLIAGWFARRIHAHVGPGDRLERGDRIGHISFGSRADVLLPESVSLENVRVEKGDRVRAGETIIATR</sequence>
<keyword evidence="9" id="KW-1208">Phospholipid metabolism</keyword>
<keyword evidence="8 11" id="KW-0456">Lyase</keyword>
<protein>
    <submittedName>
        <fullName evidence="11">Phosphatidylserine decarboxylase</fullName>
        <ecNumber evidence="11">4.1.1.65</ecNumber>
    </submittedName>
</protein>
<dbReference type="RefSeq" id="WP_050049193.1">
    <property type="nucleotide sequence ID" value="NZ_CP008874.1"/>
</dbReference>
<evidence type="ECO:0000256" key="10">
    <source>
        <dbReference type="ARBA" id="ARBA00023317"/>
    </source>
</evidence>
<evidence type="ECO:0000256" key="6">
    <source>
        <dbReference type="ARBA" id="ARBA00023145"/>
    </source>
</evidence>
<dbReference type="NCBIfam" id="NF003683">
    <property type="entry name" value="PRK05305.2-3"/>
    <property type="match status" value="1"/>
</dbReference>
<keyword evidence="1" id="KW-1003">Cell membrane</keyword>
<dbReference type="KEGG" id="hsu:HLASF_2074"/>
<dbReference type="EMBL" id="CP008874">
    <property type="protein sequence ID" value="AKH98536.1"/>
    <property type="molecule type" value="Genomic_DNA"/>
</dbReference>
<dbReference type="Proteomes" id="UP000060390">
    <property type="component" value="Chromosome"/>
</dbReference>
<evidence type="ECO:0000256" key="4">
    <source>
        <dbReference type="ARBA" id="ARBA00023098"/>
    </source>
</evidence>
<name>A0A0F7PBI8_9EURY</name>
<dbReference type="PANTHER" id="PTHR35809">
    <property type="entry name" value="ARCHAETIDYLSERINE DECARBOXYLASE PROENZYME-RELATED"/>
    <property type="match status" value="1"/>
</dbReference>
<dbReference type="NCBIfam" id="NF038088">
    <property type="entry name" value="anchor_synt_D"/>
    <property type="match status" value="1"/>
</dbReference>
<dbReference type="AlphaFoldDB" id="A0A0F7PBI8"/>
<gene>
    <name evidence="11" type="primary">psd</name>
    <name evidence="12" type="ORF">HLASA_2108</name>
    <name evidence="11" type="ORF">HLASF_2074</name>
</gene>
<keyword evidence="14" id="KW-1185">Reference proteome</keyword>
<dbReference type="PATRIC" id="fig|1604004.4.peg.2168"/>
<dbReference type="InterPro" id="IPR003817">
    <property type="entry name" value="PS_Dcarbxylase"/>
</dbReference>
<evidence type="ECO:0000256" key="8">
    <source>
        <dbReference type="ARBA" id="ARBA00023239"/>
    </source>
</evidence>
<dbReference type="GeneID" id="26011442"/>
<keyword evidence="3" id="KW-0210">Decarboxylase</keyword>
<evidence type="ECO:0000256" key="7">
    <source>
        <dbReference type="ARBA" id="ARBA00023209"/>
    </source>
</evidence>
<dbReference type="GO" id="GO:0008654">
    <property type="term" value="P:phospholipid biosynthetic process"/>
    <property type="evidence" value="ECO:0007669"/>
    <property type="project" value="UniProtKB-KW"/>
</dbReference>
<keyword evidence="2" id="KW-0444">Lipid biosynthesis</keyword>
<dbReference type="STRING" id="1604004.HLASA_2108"/>
<reference evidence="11 14" key="1">
    <citation type="journal article" date="2015" name="ISME J.">
        <title>Elemental sulfur and acetate can support life of a novel strictly anaerobic haloarchaeon.</title>
        <authorList>
            <person name="Sorokin D.Y."/>
            <person name="Kublanov I.V."/>
            <person name="Gavrilov S.N."/>
            <person name="Rojo D."/>
            <person name="Roman P."/>
            <person name="Golyshin P.N."/>
            <person name="Slepak V.Z."/>
            <person name="Smedile F."/>
            <person name="Ferrer M."/>
            <person name="Messina E."/>
            <person name="La Cono V."/>
            <person name="Yakimov M.M."/>
        </authorList>
    </citation>
    <scope>NUCLEOTIDE SEQUENCE [LARGE SCALE GENOMIC DNA]</scope>
    <source>
        <strain evidence="11 14">HSR2</strain>
    </source>
</reference>
<accession>A0A0F7PBI8</accession>
<dbReference type="GO" id="GO:0004609">
    <property type="term" value="F:phosphatidylserine decarboxylase activity"/>
    <property type="evidence" value="ECO:0007669"/>
    <property type="project" value="UniProtKB-EC"/>
</dbReference>
<keyword evidence="5" id="KW-0472">Membrane</keyword>
<dbReference type="Pfam" id="PF02666">
    <property type="entry name" value="PS_Dcarbxylase"/>
    <property type="match status" value="1"/>
</dbReference>
<keyword evidence="4" id="KW-0443">Lipid metabolism</keyword>
<evidence type="ECO:0000313" key="11">
    <source>
        <dbReference type="EMBL" id="AKH98536.1"/>
    </source>
</evidence>
<dbReference type="EMBL" id="CP011564">
    <property type="protein sequence ID" value="ALG82978.1"/>
    <property type="molecule type" value="Genomic_DNA"/>
</dbReference>
<dbReference type="HOGENOM" id="CLU_072492_1_0_2"/>
<dbReference type="EC" id="4.1.1.65" evidence="11"/>
<dbReference type="OrthoDB" id="50255at2157"/>
<evidence type="ECO:0000313" key="13">
    <source>
        <dbReference type="Proteomes" id="UP000060390"/>
    </source>
</evidence>